<dbReference type="InterPro" id="IPR007173">
    <property type="entry name" value="ALO_C"/>
</dbReference>
<dbReference type="InterPro" id="IPR016166">
    <property type="entry name" value="FAD-bd_PCMH"/>
</dbReference>
<dbReference type="InterPro" id="IPR006094">
    <property type="entry name" value="Oxid_FAD_bind_N"/>
</dbReference>
<gene>
    <name evidence="6" type="ORF">LX13_003568</name>
</gene>
<dbReference type="Proteomes" id="UP001206895">
    <property type="component" value="Unassembled WGS sequence"/>
</dbReference>
<dbReference type="InterPro" id="IPR036318">
    <property type="entry name" value="FAD-bd_PCMH-like_sf"/>
</dbReference>
<dbReference type="InterPro" id="IPR010031">
    <property type="entry name" value="FAD_lactone_oxidase-like"/>
</dbReference>
<proteinExistence type="inferred from homology"/>
<evidence type="ECO:0000313" key="7">
    <source>
        <dbReference type="Proteomes" id="UP001206895"/>
    </source>
</evidence>
<dbReference type="PANTHER" id="PTHR43762:SF1">
    <property type="entry name" value="D-ARABINONO-1,4-LACTONE OXIDASE"/>
    <property type="match status" value="1"/>
</dbReference>
<feature type="domain" description="FAD-binding PCMH-type" evidence="5">
    <location>
        <begin position="27"/>
        <end position="196"/>
    </location>
</feature>
<dbReference type="Gene3D" id="3.30.43.10">
    <property type="entry name" value="Uridine Diphospho-n-acetylenolpyruvylglucosamine Reductase, domain 2"/>
    <property type="match status" value="1"/>
</dbReference>
<comment type="caution">
    <text evidence="6">The sequence shown here is derived from an EMBL/GenBank/DDBJ whole genome shotgun (WGS) entry which is preliminary data.</text>
</comment>
<evidence type="ECO:0000256" key="4">
    <source>
        <dbReference type="ARBA" id="ARBA00023002"/>
    </source>
</evidence>
<evidence type="ECO:0000259" key="5">
    <source>
        <dbReference type="PROSITE" id="PS51387"/>
    </source>
</evidence>
<protein>
    <submittedName>
        <fullName evidence="6">FAD-linked oxidoreductase</fullName>
    </submittedName>
</protein>
<dbReference type="InterPro" id="IPR016167">
    <property type="entry name" value="FAD-bd_PCMH_sub1"/>
</dbReference>
<organism evidence="6 7">
    <name type="scientific">Williamsia maris</name>
    <dbReference type="NCBI Taxonomy" id="72806"/>
    <lineage>
        <taxon>Bacteria</taxon>
        <taxon>Bacillati</taxon>
        <taxon>Actinomycetota</taxon>
        <taxon>Actinomycetes</taxon>
        <taxon>Mycobacteriales</taxon>
        <taxon>Nocardiaceae</taxon>
        <taxon>Williamsia</taxon>
    </lineage>
</organism>
<name>A0ABT1HIH4_9NOCA</name>
<dbReference type="InterPro" id="IPR016169">
    <property type="entry name" value="FAD-bd_PCMH_sub2"/>
</dbReference>
<dbReference type="Gene3D" id="3.30.465.10">
    <property type="match status" value="1"/>
</dbReference>
<dbReference type="Pfam" id="PF01565">
    <property type="entry name" value="FAD_binding_4"/>
    <property type="match status" value="1"/>
</dbReference>
<dbReference type="Gene3D" id="3.30.70.2520">
    <property type="match status" value="1"/>
</dbReference>
<dbReference type="EMBL" id="JAMTCJ010000003">
    <property type="protein sequence ID" value="MCP2177740.1"/>
    <property type="molecule type" value="Genomic_DNA"/>
</dbReference>
<dbReference type="Gene3D" id="1.10.45.10">
    <property type="entry name" value="Vanillyl-alcohol Oxidase, Chain A, domain 4"/>
    <property type="match status" value="1"/>
</dbReference>
<dbReference type="NCBIfam" id="TIGR01679">
    <property type="entry name" value="bact_FAD_ox"/>
    <property type="match status" value="1"/>
</dbReference>
<keyword evidence="7" id="KW-1185">Reference proteome</keyword>
<sequence>MFSVSSGRGTDRRADRAGRWENWGRTQSVVPREVVAVGDADDVVAAVRRARSEAVTVKAVGSGHSFTGIAVAPGIQIDTSAMTGLVHADPANRRVTVRAGTRLHEMPAILEPLGLAMPNLGDIDRQSISGATSTGTHGTGRNFGGLATQIVGVRMVTGTGETLTVTDADRATLEATALGLGALGILTEITLACVPAFAIEATERAMSVDDAIAGFLDAVTTHDHHEFYWFPHTDVALSKTNRRLPADTAATGPGRLRRVIDDEILSNGIFGVMCAAGARFPSVTAPLARVAGAALSSRQMVEASHDAFVSARRVRFREMEYAIPLAEIPDAIGEIRRLIADCGHRVSFPIEVRAAAADELMLSTASGQTTGYIAVHRYHGDRPDNYFTDIEEILFRRGGRPHWAKMHTRTADDLREVYPRFDEFLALRDVLDPDRVFANDYLTTVLGR</sequence>
<accession>A0ABT1HIH4</accession>
<dbReference type="PANTHER" id="PTHR43762">
    <property type="entry name" value="L-GULONOLACTONE OXIDASE"/>
    <property type="match status" value="1"/>
</dbReference>
<dbReference type="InterPro" id="IPR016171">
    <property type="entry name" value="Vanillyl_alc_oxidase_C-sub2"/>
</dbReference>
<comment type="pathway">
    <text evidence="1">Cofactor biosynthesis; L-ascorbate biosynthesis.</text>
</comment>
<dbReference type="InterPro" id="IPR006093">
    <property type="entry name" value="Oxy_OxRdtase_FAD_BS"/>
</dbReference>
<dbReference type="PROSITE" id="PS00862">
    <property type="entry name" value="OX2_COVAL_FAD"/>
    <property type="match status" value="1"/>
</dbReference>
<evidence type="ECO:0000256" key="1">
    <source>
        <dbReference type="ARBA" id="ARBA00005147"/>
    </source>
</evidence>
<comment type="similarity">
    <text evidence="2">Belongs to the oxygen-dependent FAD-linked oxidoreductase family.</text>
</comment>
<evidence type="ECO:0000256" key="2">
    <source>
        <dbReference type="ARBA" id="ARBA00005466"/>
    </source>
</evidence>
<dbReference type="PIRSF" id="PIRSF000136">
    <property type="entry name" value="LGO_GLO"/>
    <property type="match status" value="1"/>
</dbReference>
<evidence type="ECO:0000313" key="6">
    <source>
        <dbReference type="EMBL" id="MCP2177740.1"/>
    </source>
</evidence>
<dbReference type="SUPFAM" id="SSF56176">
    <property type="entry name" value="FAD-binding/transporter-associated domain-like"/>
    <property type="match status" value="1"/>
</dbReference>
<evidence type="ECO:0000256" key="3">
    <source>
        <dbReference type="ARBA" id="ARBA00022644"/>
    </source>
</evidence>
<dbReference type="Pfam" id="PF04030">
    <property type="entry name" value="ALO"/>
    <property type="match status" value="1"/>
</dbReference>
<keyword evidence="3" id="KW-0060">Ascorbate biosynthesis</keyword>
<dbReference type="PROSITE" id="PS51387">
    <property type="entry name" value="FAD_PCMH"/>
    <property type="match status" value="1"/>
</dbReference>
<keyword evidence="4" id="KW-0560">Oxidoreductase</keyword>
<reference evidence="6 7" key="1">
    <citation type="submission" date="2022-06" db="EMBL/GenBank/DDBJ databases">
        <title>Genomic Encyclopedia of Archaeal and Bacterial Type Strains, Phase II (KMG-II): from individual species to whole genera.</title>
        <authorList>
            <person name="Goeker M."/>
        </authorList>
    </citation>
    <scope>NUCLEOTIDE SEQUENCE [LARGE SCALE GENOMIC DNA]</scope>
    <source>
        <strain evidence="6 7">DSM 44693</strain>
    </source>
</reference>